<reference evidence="1 2" key="1">
    <citation type="journal article" date="2022" name="bioRxiv">
        <title>The genome of the oomycete Peronosclerospora sorghi, a cosmopolitan pathogen of maize and sorghum, is inflated with dispersed pseudogenes.</title>
        <authorList>
            <person name="Fletcher K."/>
            <person name="Martin F."/>
            <person name="Isakeit T."/>
            <person name="Cavanaugh K."/>
            <person name="Magill C."/>
            <person name="Michelmore R."/>
        </authorList>
    </citation>
    <scope>NUCLEOTIDE SEQUENCE [LARGE SCALE GENOMIC DNA]</scope>
    <source>
        <strain evidence="1">P6</strain>
    </source>
</reference>
<organism evidence="1 2">
    <name type="scientific">Peronosclerospora sorghi</name>
    <dbReference type="NCBI Taxonomy" id="230839"/>
    <lineage>
        <taxon>Eukaryota</taxon>
        <taxon>Sar</taxon>
        <taxon>Stramenopiles</taxon>
        <taxon>Oomycota</taxon>
        <taxon>Peronosporomycetes</taxon>
        <taxon>Peronosporales</taxon>
        <taxon>Peronosporaceae</taxon>
        <taxon>Peronosclerospora</taxon>
    </lineage>
</organism>
<keyword evidence="2" id="KW-1185">Reference proteome</keyword>
<accession>A0ACC0VT15</accession>
<name>A0ACC0VT15_9STRA</name>
<protein>
    <submittedName>
        <fullName evidence="1">Uncharacterized protein</fullName>
    </submittedName>
</protein>
<sequence length="131" mass="14389">MKEKLDEGQKEIGAFRAAAELPQGSVVASCGEVVWIFPRDQGKSMIMAMMEIVSKRTKRIDVVQAFNYWISQRRAIQLIGGIDLCCGIATLWISDTFCHLFDPSSAHGIRSVINPGSIGHILSIDPSNIVV</sequence>
<gene>
    <name evidence="1" type="ORF">PsorP6_015069</name>
</gene>
<evidence type="ECO:0000313" key="1">
    <source>
        <dbReference type="EMBL" id="KAI9909480.1"/>
    </source>
</evidence>
<comment type="caution">
    <text evidence="1">The sequence shown here is derived from an EMBL/GenBank/DDBJ whole genome shotgun (WGS) entry which is preliminary data.</text>
</comment>
<dbReference type="EMBL" id="CM047586">
    <property type="protein sequence ID" value="KAI9909480.1"/>
    <property type="molecule type" value="Genomic_DNA"/>
</dbReference>
<dbReference type="Proteomes" id="UP001163321">
    <property type="component" value="Chromosome 7"/>
</dbReference>
<proteinExistence type="predicted"/>
<evidence type="ECO:0000313" key="2">
    <source>
        <dbReference type="Proteomes" id="UP001163321"/>
    </source>
</evidence>